<reference evidence="1 2" key="1">
    <citation type="submission" date="2016-04" db="EMBL/GenBank/DDBJ databases">
        <authorList>
            <consortium name="Pathogen Informatics"/>
        </authorList>
    </citation>
    <scope>NUCLEOTIDE SEQUENCE [LARGE SCALE GENOMIC DNA]</scope>
    <source>
        <strain evidence="1 2">H044680328</strain>
    </source>
</reference>
<accession>A0A157SQP3</accession>
<dbReference type="AlphaFoldDB" id="A0A157SQP3"/>
<evidence type="ECO:0000313" key="1">
    <source>
        <dbReference type="EMBL" id="SAI72732.1"/>
    </source>
</evidence>
<name>A0A157SQP3_9BORD</name>
<dbReference type="EMBL" id="LT546645">
    <property type="protein sequence ID" value="SAI72732.1"/>
    <property type="molecule type" value="Genomic_DNA"/>
</dbReference>
<dbReference type="Proteomes" id="UP000076825">
    <property type="component" value="Chromosome 1"/>
</dbReference>
<organism evidence="1 2">
    <name type="scientific">Bordetella trematum</name>
    <dbReference type="NCBI Taxonomy" id="123899"/>
    <lineage>
        <taxon>Bacteria</taxon>
        <taxon>Pseudomonadati</taxon>
        <taxon>Pseudomonadota</taxon>
        <taxon>Betaproteobacteria</taxon>
        <taxon>Burkholderiales</taxon>
        <taxon>Alcaligenaceae</taxon>
        <taxon>Bordetella</taxon>
    </lineage>
</organism>
<evidence type="ECO:0000313" key="2">
    <source>
        <dbReference type="Proteomes" id="UP000076825"/>
    </source>
</evidence>
<dbReference type="PATRIC" id="fig|123899.6.peg.3382"/>
<gene>
    <name evidence="1" type="ORF">SAMEA3906487_03383</name>
</gene>
<protein>
    <submittedName>
        <fullName evidence="1">Uncharacterized protein</fullName>
    </submittedName>
</protein>
<keyword evidence="2" id="KW-1185">Reference proteome</keyword>
<proteinExistence type="predicted"/>
<dbReference type="KEGG" id="btrm:SAMEA390648703383"/>
<sequence length="43" mass="4466">MIHARKLRQPWSGGTGLRLAVGLLALPGASSASEQRTVVDHAG</sequence>